<evidence type="ECO:0000259" key="4">
    <source>
        <dbReference type="SMART" id="SM00382"/>
    </source>
</evidence>
<dbReference type="PANTHER" id="PTHR23073">
    <property type="entry name" value="26S PROTEASOME REGULATORY SUBUNIT"/>
    <property type="match status" value="1"/>
</dbReference>
<dbReference type="InterPro" id="IPR050221">
    <property type="entry name" value="26S_Proteasome_ATPase"/>
</dbReference>
<feature type="domain" description="AAA+ ATPase" evidence="4">
    <location>
        <begin position="496"/>
        <end position="625"/>
    </location>
</feature>
<sequence length="708" mass="79348">MHKVDLSDNTPTESHSFKTLLEEYRVPIQRWMLRILVDLRGYHAFGTLCGLGIDSDIIFHTLELDHLNDRDVKQPQIREAFTERQRQINTLSPEVEGTLDRNIHWLAQRLKLTDTEQKILGFLVLTRNVRALSETLDSLGDLDQSRAERALATILELPLKAITDSLRPDATLIAAGLMRVPSGEQRPLYRKLQLLGRLSEALLHEHSSPALLFRHFFQESTPPTLTREDYPHVSQDITLIHGFLTRALAQGLTGVNVLIHGPPGTGKTQLARVMAESLGARLYEVAIADRGGKSLPGIARFSAYQLTQNLLANQDTGLVLFDEIEDVFPPQGFNLLNLMGEETPGKAWVNDLLESNPVPTFWLSNHIDQIDPAYLRRFDYVLELGEPPQSVRAQALKQYLAPYPVRGHWLDRAAATEALTPAHVERAARVIDHLTGEPSEVVEQALDRIFGNTLEAMGSRYSSPASQPAGPMTYSLDYLNPDEDLESLAQGMRQAGQGRLCLYGPPGTGKTAFGDYLAEVVDRPCIHKRLSDLLGPYVGQTEKAIASAFTEARRQSAVLMIDEIDSLLHQRQLDGKSWEINQVNEFLTQMEAFEGILIATTNMMEGLDTAALRRFDLKIRFDYLVPDQVRRLLEHLAEEIAEAAPDDDVLQRRIARLSAVTPGDFMTVVRQLRLRGKATTRQALVDGLEKEMAAKRPRSNRPIGFVRN</sequence>
<dbReference type="GO" id="GO:0005524">
    <property type="term" value="F:ATP binding"/>
    <property type="evidence" value="ECO:0007669"/>
    <property type="project" value="UniProtKB-KW"/>
</dbReference>
<dbReference type="SMART" id="SM00382">
    <property type="entry name" value="AAA"/>
    <property type="match status" value="2"/>
</dbReference>
<dbReference type="RefSeq" id="WP_172844268.1">
    <property type="nucleotide sequence ID" value="NZ_AP018052.1"/>
</dbReference>
<keyword evidence="2" id="KW-0547">Nucleotide-binding</keyword>
<dbReference type="Pfam" id="PF00004">
    <property type="entry name" value="AAA"/>
    <property type="match status" value="2"/>
</dbReference>
<dbReference type="GO" id="GO:0016887">
    <property type="term" value="F:ATP hydrolysis activity"/>
    <property type="evidence" value="ECO:0007669"/>
    <property type="project" value="InterPro"/>
</dbReference>
<proteinExistence type="inferred from homology"/>
<evidence type="ECO:0000313" key="6">
    <source>
        <dbReference type="Proteomes" id="UP000218765"/>
    </source>
</evidence>
<dbReference type="Proteomes" id="UP000218765">
    <property type="component" value="Chromosome"/>
</dbReference>
<evidence type="ECO:0000313" key="5">
    <source>
        <dbReference type="EMBL" id="BAZ93736.1"/>
    </source>
</evidence>
<keyword evidence="3" id="KW-0067">ATP-binding</keyword>
<name>A0A1Z4VQ22_9GAMM</name>
<comment type="similarity">
    <text evidence="1">Belongs to the AAA ATPase family.</text>
</comment>
<dbReference type="InterPro" id="IPR003959">
    <property type="entry name" value="ATPase_AAA_core"/>
</dbReference>
<reference evidence="5 6" key="1">
    <citation type="submission" date="2017-05" db="EMBL/GenBank/DDBJ databases">
        <title>Thiocyanate degradation by Thiohalobacter thiocyanaticus FOKN1.</title>
        <authorList>
            <person name="Oshiki M."/>
            <person name="Fukushima T."/>
            <person name="Kawano S."/>
            <person name="Nakagawa J."/>
        </authorList>
    </citation>
    <scope>NUCLEOTIDE SEQUENCE [LARGE SCALE GENOMIC DNA]</scope>
    <source>
        <strain evidence="5 6">FOKN1</strain>
    </source>
</reference>
<evidence type="ECO:0000256" key="3">
    <source>
        <dbReference type="ARBA" id="ARBA00022840"/>
    </source>
</evidence>
<dbReference type="AlphaFoldDB" id="A0A1Z4VQ22"/>
<dbReference type="KEGG" id="ttc:FOKN1_1338"/>
<dbReference type="Gene3D" id="3.40.50.300">
    <property type="entry name" value="P-loop containing nucleotide triphosphate hydrolases"/>
    <property type="match status" value="2"/>
</dbReference>
<protein>
    <submittedName>
        <fullName evidence="5">AAA ATPase central domain protein</fullName>
    </submittedName>
</protein>
<accession>A0A1Z4VQ22</accession>
<organism evidence="5 6">
    <name type="scientific">Thiohalobacter thiocyanaticus</name>
    <dbReference type="NCBI Taxonomy" id="585455"/>
    <lineage>
        <taxon>Bacteria</taxon>
        <taxon>Pseudomonadati</taxon>
        <taxon>Pseudomonadota</taxon>
        <taxon>Gammaproteobacteria</taxon>
        <taxon>Thiohalobacterales</taxon>
        <taxon>Thiohalobacteraceae</taxon>
        <taxon>Thiohalobacter</taxon>
    </lineage>
</organism>
<keyword evidence="6" id="KW-1185">Reference proteome</keyword>
<dbReference type="InterPro" id="IPR003593">
    <property type="entry name" value="AAA+_ATPase"/>
</dbReference>
<dbReference type="SUPFAM" id="SSF52540">
    <property type="entry name" value="P-loop containing nucleoside triphosphate hydrolases"/>
    <property type="match status" value="2"/>
</dbReference>
<gene>
    <name evidence="5" type="ORF">FOKN1_1338</name>
</gene>
<dbReference type="CDD" id="cd19481">
    <property type="entry name" value="RecA-like_protease"/>
    <property type="match status" value="1"/>
</dbReference>
<dbReference type="EMBL" id="AP018052">
    <property type="protein sequence ID" value="BAZ93736.1"/>
    <property type="molecule type" value="Genomic_DNA"/>
</dbReference>
<evidence type="ECO:0000256" key="2">
    <source>
        <dbReference type="ARBA" id="ARBA00022741"/>
    </source>
</evidence>
<feature type="domain" description="AAA+ ATPase" evidence="4">
    <location>
        <begin position="253"/>
        <end position="388"/>
    </location>
</feature>
<evidence type="ECO:0000256" key="1">
    <source>
        <dbReference type="ARBA" id="ARBA00006914"/>
    </source>
</evidence>
<dbReference type="InterPro" id="IPR027417">
    <property type="entry name" value="P-loop_NTPase"/>
</dbReference>